<keyword evidence="9" id="KW-0809">Transit peptide</keyword>
<keyword evidence="11" id="KW-0496">Mitochondrion</keyword>
<dbReference type="GO" id="GO:0034038">
    <property type="term" value="F:deoxyhypusine synthase activity"/>
    <property type="evidence" value="ECO:0007669"/>
    <property type="project" value="UniProtKB-EC"/>
</dbReference>
<dbReference type="InterPro" id="IPR002773">
    <property type="entry name" value="Deoxyhypusine_synthase"/>
</dbReference>
<dbReference type="AlphaFoldDB" id="A0A427YMN5"/>
<organism evidence="13 14">
    <name type="scientific">Saitozyma podzolica</name>
    <dbReference type="NCBI Taxonomy" id="1890683"/>
    <lineage>
        <taxon>Eukaryota</taxon>
        <taxon>Fungi</taxon>
        <taxon>Dikarya</taxon>
        <taxon>Basidiomycota</taxon>
        <taxon>Agaricomycotina</taxon>
        <taxon>Tremellomycetes</taxon>
        <taxon>Tremellales</taxon>
        <taxon>Trimorphomycetaceae</taxon>
        <taxon>Saitozyma</taxon>
    </lineage>
</organism>
<dbReference type="NCBIfam" id="NF003052">
    <property type="entry name" value="PRK03971.1"/>
    <property type="match status" value="1"/>
</dbReference>
<keyword evidence="12" id="KW-0386">Hypusine biosynthesis</keyword>
<evidence type="ECO:0000256" key="11">
    <source>
        <dbReference type="ARBA" id="ARBA00023128"/>
    </source>
</evidence>
<keyword evidence="8" id="KW-0808">Transferase</keyword>
<dbReference type="GO" id="GO:0005739">
    <property type="term" value="C:mitochondrion"/>
    <property type="evidence" value="ECO:0007669"/>
    <property type="project" value="UniProtKB-SubCell"/>
</dbReference>
<comment type="catalytic activity">
    <reaction evidence="1">
        <text>[eIF5A protein]-L-lysine + spermidine = [eIF5A protein]-deoxyhypusine + propane-1,3-diamine</text>
        <dbReference type="Rhea" id="RHEA:33299"/>
        <dbReference type="Rhea" id="RHEA-COMP:10143"/>
        <dbReference type="Rhea" id="RHEA-COMP:10144"/>
        <dbReference type="ChEBI" id="CHEBI:29969"/>
        <dbReference type="ChEBI" id="CHEBI:57484"/>
        <dbReference type="ChEBI" id="CHEBI:57834"/>
        <dbReference type="ChEBI" id="CHEBI:82657"/>
        <dbReference type="EC" id="2.5.1.46"/>
    </reaction>
</comment>
<evidence type="ECO:0000256" key="3">
    <source>
        <dbReference type="ARBA" id="ARBA00002823"/>
    </source>
</evidence>
<dbReference type="PANTHER" id="PTHR11703:SF0">
    <property type="entry name" value="DEOXYHYPUSINE SYNTHASE"/>
    <property type="match status" value="1"/>
</dbReference>
<dbReference type="PANTHER" id="PTHR11703">
    <property type="entry name" value="DEOXYHYPUSINE SYNTHASE"/>
    <property type="match status" value="1"/>
</dbReference>
<dbReference type="STRING" id="1890683.A0A427YMN5"/>
<evidence type="ECO:0000256" key="8">
    <source>
        <dbReference type="ARBA" id="ARBA00022679"/>
    </source>
</evidence>
<reference evidence="13 14" key="1">
    <citation type="submission" date="2018-11" db="EMBL/GenBank/DDBJ databases">
        <title>Genome sequence of Saitozyma podzolica DSM 27192.</title>
        <authorList>
            <person name="Aliyu H."/>
            <person name="Gorte O."/>
            <person name="Ochsenreither K."/>
        </authorList>
    </citation>
    <scope>NUCLEOTIDE SEQUENCE [LARGE SCALE GENOMIC DNA]</scope>
    <source>
        <strain evidence="13 14">DSM 27192</strain>
    </source>
</reference>
<evidence type="ECO:0000256" key="6">
    <source>
        <dbReference type="ARBA" id="ARBA00009892"/>
    </source>
</evidence>
<evidence type="ECO:0000256" key="2">
    <source>
        <dbReference type="ARBA" id="ARBA00001911"/>
    </source>
</evidence>
<dbReference type="FunFam" id="3.40.910.10:FF:000001">
    <property type="entry name" value="Probable deoxyhypusine synthase"/>
    <property type="match status" value="1"/>
</dbReference>
<comment type="cofactor">
    <cofactor evidence="2">
        <name>NAD(+)</name>
        <dbReference type="ChEBI" id="CHEBI:57540"/>
    </cofactor>
</comment>
<proteinExistence type="inferred from homology"/>
<comment type="subcellular location">
    <subcellularLocation>
        <location evidence="4">Mitochondrion</location>
    </subcellularLocation>
</comment>
<comment type="pathway">
    <text evidence="5">Protein modification; eIF5A hypusination.</text>
</comment>
<dbReference type="Pfam" id="PF01916">
    <property type="entry name" value="DS"/>
    <property type="match status" value="1"/>
</dbReference>
<dbReference type="Proteomes" id="UP000279259">
    <property type="component" value="Unassembled WGS sequence"/>
</dbReference>
<evidence type="ECO:0000313" key="14">
    <source>
        <dbReference type="Proteomes" id="UP000279259"/>
    </source>
</evidence>
<evidence type="ECO:0000256" key="5">
    <source>
        <dbReference type="ARBA" id="ARBA00005041"/>
    </source>
</evidence>
<comment type="function">
    <text evidence="3">Catalyzes the NAD-dependent oxidative cleavage of spermidine and the subsequent transfer of the butylamine moiety of spermidine to the epsilon-amino group of a specific lysine residue of the eIF-5A precursor protein to form the intermediate deoxyhypusine residue.</text>
</comment>
<dbReference type="NCBIfam" id="TIGR00321">
    <property type="entry name" value="dhys"/>
    <property type="match status" value="1"/>
</dbReference>
<dbReference type="EMBL" id="RSCD01000006">
    <property type="protein sequence ID" value="RSH92336.1"/>
    <property type="molecule type" value="Genomic_DNA"/>
</dbReference>
<keyword evidence="14" id="KW-1185">Reference proteome</keyword>
<gene>
    <name evidence="13" type="primary">DYS1</name>
    <name evidence="13" type="ORF">EHS25_008751</name>
</gene>
<evidence type="ECO:0000256" key="4">
    <source>
        <dbReference type="ARBA" id="ARBA00004173"/>
    </source>
</evidence>
<protein>
    <recommendedName>
        <fullName evidence="7">deoxyhypusine synthase</fullName>
        <ecNumber evidence="7">2.5.1.46</ecNumber>
    </recommendedName>
</protein>
<evidence type="ECO:0000313" key="13">
    <source>
        <dbReference type="EMBL" id="RSH92336.1"/>
    </source>
</evidence>
<dbReference type="EC" id="2.5.1.46" evidence="7"/>
<dbReference type="OrthoDB" id="294378at2759"/>
<comment type="similarity">
    <text evidence="6">Belongs to the deoxyhypusine synthase family.</text>
</comment>
<evidence type="ECO:0000256" key="7">
    <source>
        <dbReference type="ARBA" id="ARBA00012683"/>
    </source>
</evidence>
<keyword evidence="10" id="KW-0520">NAD</keyword>
<sequence length="362" mass="39402">MSDPSGSTTTARESVLKPSDALPANAVHIVGPDLSSPVDLGALLGSYETIGFQATGLAKAIKVVEEMRSRRSDPDQPLTLFLGYTSNLISSGLREILRFLAQHKLVDCLVTTAGGIEEDFIKCLGSTVLGDFHLDGAELRRKGLNRIGNLLVPNSNYCAFEDWVVPILDQMVAEQEGKEKVRWSPSKVIHRLGKEIDNEESVYYWCYKNNIPVFCPALTDGSLGDMIYFHTYKTDSQLVIDIVSDIRRLNDMSVRAKQAGIIILGGGVCKHQIANAMLFRNGADYAVYINTGQEYDGSDSGARPDEAVSWGKIRAGAESVKVYADATLVFPLVVAATFGKAHWAEQAKAKEQGNGIVAADEQ</sequence>
<evidence type="ECO:0000256" key="10">
    <source>
        <dbReference type="ARBA" id="ARBA00023027"/>
    </source>
</evidence>
<dbReference type="InterPro" id="IPR029035">
    <property type="entry name" value="DHS-like_NAD/FAD-binding_dom"/>
</dbReference>
<dbReference type="SUPFAM" id="SSF52467">
    <property type="entry name" value="DHS-like NAD/FAD-binding domain"/>
    <property type="match status" value="1"/>
</dbReference>
<evidence type="ECO:0000256" key="1">
    <source>
        <dbReference type="ARBA" id="ARBA00000952"/>
    </source>
</evidence>
<name>A0A427YMN5_9TREE</name>
<dbReference type="Gene3D" id="3.40.910.10">
    <property type="entry name" value="Deoxyhypusine synthase"/>
    <property type="match status" value="1"/>
</dbReference>
<evidence type="ECO:0000256" key="9">
    <source>
        <dbReference type="ARBA" id="ARBA00022946"/>
    </source>
</evidence>
<dbReference type="InterPro" id="IPR036982">
    <property type="entry name" value="Deoxyhypusine_synthase_sf"/>
</dbReference>
<accession>A0A427YMN5</accession>
<evidence type="ECO:0000256" key="12">
    <source>
        <dbReference type="ARBA" id="ARBA00023256"/>
    </source>
</evidence>
<comment type="caution">
    <text evidence="13">The sequence shown here is derived from an EMBL/GenBank/DDBJ whole genome shotgun (WGS) entry which is preliminary data.</text>
</comment>